<proteinExistence type="predicted"/>
<feature type="chain" id="PRO_5045695884" description="Lipoprotein" evidence="1">
    <location>
        <begin position="33"/>
        <end position="215"/>
    </location>
</feature>
<evidence type="ECO:0008006" key="4">
    <source>
        <dbReference type="Google" id="ProtNLM"/>
    </source>
</evidence>
<keyword evidence="1" id="KW-0732">Signal</keyword>
<dbReference type="EMBL" id="JAROCE010000002">
    <property type="protein sequence ID" value="MFM2720567.1"/>
    <property type="molecule type" value="Genomic_DNA"/>
</dbReference>
<gene>
    <name evidence="2" type="ORF">P5G46_08630</name>
</gene>
<evidence type="ECO:0000313" key="3">
    <source>
        <dbReference type="Proteomes" id="UP001630303"/>
    </source>
</evidence>
<feature type="signal peptide" evidence="1">
    <location>
        <begin position="1"/>
        <end position="32"/>
    </location>
</feature>
<reference evidence="2 3" key="1">
    <citation type="submission" date="2023-03" db="EMBL/GenBank/DDBJ databases">
        <title>MT1 and MT2 Draft Genomes of Novel Species.</title>
        <authorList>
            <person name="Venkateswaran K."/>
        </authorList>
    </citation>
    <scope>NUCLEOTIDE SEQUENCE [LARGE SCALE GENOMIC DNA]</scope>
    <source>
        <strain evidence="2 3">IF8SW-P5</strain>
    </source>
</reference>
<accession>A0ABW9GI88</accession>
<sequence length="215" mass="22813">MASRATGAAPRVMLAGAVLALAGVTVSGCAGAPEANAEAKLASSFEDLFSEWLAASDATAYDKVVLQEAIETGAITEDQYRQGLDLYLACMSEAGYQLRQTRYSTGVVNVQPPAAVNDVAKLMATDSLCREKTSVFAVMGYETQQGNPDLLVDAGTVAYRCLKKDGLIADDVTVEQVAAFLTESHRKVYPFDVHDLGVESCFYAAGMAYQIDVTG</sequence>
<keyword evidence="3" id="KW-1185">Reference proteome</keyword>
<evidence type="ECO:0000256" key="1">
    <source>
        <dbReference type="SAM" id="SignalP"/>
    </source>
</evidence>
<dbReference type="RefSeq" id="WP_408905487.1">
    <property type="nucleotide sequence ID" value="NZ_JAROCE010000002.1"/>
</dbReference>
<evidence type="ECO:0000313" key="2">
    <source>
        <dbReference type="EMBL" id="MFM2720567.1"/>
    </source>
</evidence>
<dbReference type="Proteomes" id="UP001630303">
    <property type="component" value="Unassembled WGS sequence"/>
</dbReference>
<dbReference type="PROSITE" id="PS51257">
    <property type="entry name" value="PROKAR_LIPOPROTEIN"/>
    <property type="match status" value="1"/>
</dbReference>
<name>A0ABW9GI88_9MICO</name>
<comment type="caution">
    <text evidence="2">The sequence shown here is derived from an EMBL/GenBank/DDBJ whole genome shotgun (WGS) entry which is preliminary data.</text>
</comment>
<organism evidence="2 3">
    <name type="scientific">Microbacterium mcarthurae</name>
    <dbReference type="NCBI Taxonomy" id="3035918"/>
    <lineage>
        <taxon>Bacteria</taxon>
        <taxon>Bacillati</taxon>
        <taxon>Actinomycetota</taxon>
        <taxon>Actinomycetes</taxon>
        <taxon>Micrococcales</taxon>
        <taxon>Microbacteriaceae</taxon>
        <taxon>Microbacterium</taxon>
    </lineage>
</organism>
<protein>
    <recommendedName>
        <fullName evidence="4">Lipoprotein</fullName>
    </recommendedName>
</protein>